<comment type="caution">
    <text evidence="8">The sequence shown here is derived from an EMBL/GenBank/DDBJ whole genome shotgun (WGS) entry which is preliminary data.</text>
</comment>
<dbReference type="GO" id="GO:0016491">
    <property type="term" value="F:oxidoreductase activity"/>
    <property type="evidence" value="ECO:0007669"/>
    <property type="project" value="UniProtKB-KW"/>
</dbReference>
<name>A0A0M0KJZ1_ALKHA</name>
<dbReference type="Gene3D" id="3.90.180.10">
    <property type="entry name" value="Medium-chain alcohol dehydrogenases, catalytic domain"/>
    <property type="match status" value="1"/>
</dbReference>
<dbReference type="GO" id="GO:0008270">
    <property type="term" value="F:zinc ion binding"/>
    <property type="evidence" value="ECO:0007669"/>
    <property type="project" value="InterPro"/>
</dbReference>
<gene>
    <name evidence="8" type="ORF">AMD02_10415</name>
</gene>
<comment type="cofactor">
    <cofactor evidence="1 5">
        <name>Zn(2+)</name>
        <dbReference type="ChEBI" id="CHEBI:29105"/>
    </cofactor>
</comment>
<feature type="domain" description="Alcohol dehydrogenase-like C-terminal" evidence="6">
    <location>
        <begin position="189"/>
        <end position="268"/>
    </location>
</feature>
<dbReference type="PROSITE" id="PS00059">
    <property type="entry name" value="ADH_ZINC"/>
    <property type="match status" value="1"/>
</dbReference>
<evidence type="ECO:0000256" key="3">
    <source>
        <dbReference type="ARBA" id="ARBA00022833"/>
    </source>
</evidence>
<dbReference type="InterPro" id="IPR013154">
    <property type="entry name" value="ADH-like_N"/>
</dbReference>
<keyword evidence="2 5" id="KW-0479">Metal-binding</keyword>
<dbReference type="EMBL" id="LILD01000001">
    <property type="protein sequence ID" value="KOO39206.1"/>
    <property type="molecule type" value="Genomic_DNA"/>
</dbReference>
<dbReference type="AlphaFoldDB" id="A0A0M0KJZ1"/>
<evidence type="ECO:0000313" key="8">
    <source>
        <dbReference type="EMBL" id="KOO39206.1"/>
    </source>
</evidence>
<dbReference type="InterPro" id="IPR013149">
    <property type="entry name" value="ADH-like_C"/>
</dbReference>
<evidence type="ECO:0000256" key="5">
    <source>
        <dbReference type="RuleBase" id="RU361277"/>
    </source>
</evidence>
<dbReference type="Pfam" id="PF00107">
    <property type="entry name" value="ADH_zinc_N"/>
    <property type="match status" value="1"/>
</dbReference>
<accession>A0A4Y7WEJ4</accession>
<evidence type="ECO:0000259" key="6">
    <source>
        <dbReference type="Pfam" id="PF00107"/>
    </source>
</evidence>
<keyword evidence="3 5" id="KW-0862">Zinc</keyword>
<dbReference type="RefSeq" id="WP_010897990.1">
    <property type="nucleotide sequence ID" value="NZ_CP040441.1"/>
</dbReference>
<dbReference type="Pfam" id="PF08240">
    <property type="entry name" value="ADH_N"/>
    <property type="match status" value="1"/>
</dbReference>
<organism evidence="8">
    <name type="scientific">Halalkalibacterium halodurans</name>
    <name type="common">Bacillus halodurans</name>
    <dbReference type="NCBI Taxonomy" id="86665"/>
    <lineage>
        <taxon>Bacteria</taxon>
        <taxon>Bacillati</taxon>
        <taxon>Bacillota</taxon>
        <taxon>Bacilli</taxon>
        <taxon>Bacillales</taxon>
        <taxon>Bacillaceae</taxon>
        <taxon>Halalkalibacterium (ex Joshi et al. 2022)</taxon>
    </lineage>
</organism>
<dbReference type="PANTHER" id="PTHR42813">
    <property type="entry name" value="ZINC-TYPE ALCOHOL DEHYDROGENASE-LIKE"/>
    <property type="match status" value="1"/>
</dbReference>
<keyword evidence="4" id="KW-0560">Oxidoreductase</keyword>
<evidence type="ECO:0000259" key="7">
    <source>
        <dbReference type="Pfam" id="PF08240"/>
    </source>
</evidence>
<dbReference type="GeneID" id="87597436"/>
<dbReference type="InterPro" id="IPR011032">
    <property type="entry name" value="GroES-like_sf"/>
</dbReference>
<dbReference type="SUPFAM" id="SSF50129">
    <property type="entry name" value="GroES-like"/>
    <property type="match status" value="1"/>
</dbReference>
<dbReference type="SUPFAM" id="SSF51735">
    <property type="entry name" value="NAD(P)-binding Rossmann-fold domains"/>
    <property type="match status" value="1"/>
</dbReference>
<dbReference type="CDD" id="cd08283">
    <property type="entry name" value="FDH_like_1"/>
    <property type="match status" value="1"/>
</dbReference>
<evidence type="ECO:0000256" key="4">
    <source>
        <dbReference type="ARBA" id="ARBA00023002"/>
    </source>
</evidence>
<sequence length="378" mass="41310">MKAVTYQGIKDVKVKEVPDPKLEKKDDVLVRITSTAICGSDLHLVHGMIPNFPKGYIIGHEPMGIVEEVGPDVTKVKKGDRVIVPFNIACGKCYYCTHDLESQCDNSNPNGQAGAYFGYSGTFGGYPGGQAELLRVPYGNFTPFVVPEDAEMEDEKLLFLSDIIPTAYWGVEQAEVKKGDTVVVLGCGPVGLLAQKFAWLKGAERVIAVDYVQYRLTHAKQTNQVEVLDFSTIDDVGTHIKEITKGGADSVIDCVGMDGKKSAVEMVETALKLQGGTLGPINIASQAVRKGGTVSIVGVYGTRYNAFPLGDFFARNITLKMGQAPIIHYMPTLYQMIKDEVFDPTDLITHRLPLELAEHGYDIFDAKQDDCIKVVLKP</sequence>
<dbReference type="PANTHER" id="PTHR42813:SF2">
    <property type="entry name" value="DEHYDROGENASE, ZINC-CONTAINING, PUTATIVE (AFU_ORTHOLOGUE AFUA_2G02810)-RELATED"/>
    <property type="match status" value="1"/>
</dbReference>
<proteinExistence type="inferred from homology"/>
<dbReference type="Gene3D" id="3.40.50.720">
    <property type="entry name" value="NAD(P)-binding Rossmann-like Domain"/>
    <property type="match status" value="1"/>
</dbReference>
<protein>
    <submittedName>
        <fullName evidence="8">Dehydrogenase</fullName>
    </submittedName>
</protein>
<dbReference type="OMA" id="FMTPGDI"/>
<dbReference type="InterPro" id="IPR036291">
    <property type="entry name" value="NAD(P)-bd_dom_sf"/>
</dbReference>
<dbReference type="InterPro" id="IPR002328">
    <property type="entry name" value="ADH_Zn_CS"/>
</dbReference>
<accession>A0A0M0KJZ1</accession>
<evidence type="ECO:0000256" key="1">
    <source>
        <dbReference type="ARBA" id="ARBA00001947"/>
    </source>
</evidence>
<feature type="domain" description="Alcohol dehydrogenase-like N-terminal" evidence="7">
    <location>
        <begin position="25"/>
        <end position="142"/>
    </location>
</feature>
<dbReference type="PATRIC" id="fig|136160.3.peg.2473"/>
<comment type="similarity">
    <text evidence="5">Belongs to the zinc-containing alcohol dehydrogenase family.</text>
</comment>
<evidence type="ECO:0000256" key="2">
    <source>
        <dbReference type="ARBA" id="ARBA00022723"/>
    </source>
</evidence>
<reference evidence="8" key="1">
    <citation type="submission" date="2015-08" db="EMBL/GenBank/DDBJ databases">
        <title>Complete DNA Sequence of Pseudomonas syringae pv. actinidiae, the Causal Agent of Kiwifruit Canker Disease.</title>
        <authorList>
            <person name="Rikkerink E.H.A."/>
            <person name="Fineran P.C."/>
        </authorList>
    </citation>
    <scope>NUCLEOTIDE SEQUENCE</scope>
    <source>
        <strain evidence="8">DSM 13666</strain>
    </source>
</reference>